<reference evidence="6 7" key="1">
    <citation type="submission" date="2015-04" db="EMBL/GenBank/DDBJ databases">
        <title>Taxonomic description and genome sequence of Bacillus campisalis sp. nov., a novel member of the genus Bacillus isolated from solar saltern.</title>
        <authorList>
            <person name="Mathan Kumar R."/>
            <person name="Kaur G."/>
            <person name="Kumar A."/>
            <person name="Singh N.K."/>
            <person name="Kaur N."/>
            <person name="Kumar N."/>
            <person name="Mayilraj S."/>
        </authorList>
    </citation>
    <scope>NUCLEOTIDE SEQUENCE [LARGE SCALE GENOMIC DNA]</scope>
    <source>
        <strain evidence="6 7">SA2-6</strain>
    </source>
</reference>
<dbReference type="EMBL" id="LAYY01000001">
    <property type="protein sequence ID" value="KKK40045.1"/>
    <property type="molecule type" value="Genomic_DNA"/>
</dbReference>
<dbReference type="InterPro" id="IPR023750">
    <property type="entry name" value="RbsD-like_sf"/>
</dbReference>
<keyword evidence="7" id="KW-1185">Reference proteome</keyword>
<dbReference type="PATRIC" id="fig|1408103.3.peg.438"/>
<keyword evidence="4" id="KW-0413">Isomerase</keyword>
<organism evidence="6 7">
    <name type="scientific">Mesobacillus campisalis</name>
    <dbReference type="NCBI Taxonomy" id="1408103"/>
    <lineage>
        <taxon>Bacteria</taxon>
        <taxon>Bacillati</taxon>
        <taxon>Bacillota</taxon>
        <taxon>Bacilli</taxon>
        <taxon>Bacillales</taxon>
        <taxon>Bacillaceae</taxon>
        <taxon>Mesobacillus</taxon>
    </lineage>
</organism>
<dbReference type="InterPro" id="IPR023064">
    <property type="entry name" value="D-ribose_pyranase"/>
</dbReference>
<dbReference type="AlphaFoldDB" id="A0A0M2T5E9"/>
<comment type="catalytic activity">
    <reaction evidence="1">
        <text>beta-D-ribopyranose = beta-D-ribofuranose</text>
        <dbReference type="Rhea" id="RHEA:25432"/>
        <dbReference type="ChEBI" id="CHEBI:27476"/>
        <dbReference type="ChEBI" id="CHEBI:47002"/>
        <dbReference type="EC" id="5.4.99.62"/>
    </reaction>
</comment>
<dbReference type="InterPro" id="IPR007721">
    <property type="entry name" value="RbsD_FucU"/>
</dbReference>
<sequence>MKKSSILNKELNAVIASMGHTEYLIVCDAGFPIPSDVRRVDLALTRDVPDLKTVLSAIAEDFIAEKIYVAEDVPKSNAPLYHSIQEIYHGVEIETHPHSDILTTFAKEAKAIVRTGSFEPWGNIVLQSGVDVPKWFDKEGVIVPDYYKDKM</sequence>
<dbReference type="PANTHER" id="PTHR37831">
    <property type="entry name" value="D-RIBOSE PYRANASE"/>
    <property type="match status" value="1"/>
</dbReference>
<dbReference type="GO" id="GO:0005829">
    <property type="term" value="C:cytosol"/>
    <property type="evidence" value="ECO:0007669"/>
    <property type="project" value="TreeGrafter"/>
</dbReference>
<dbReference type="OrthoDB" id="9805009at2"/>
<dbReference type="Proteomes" id="UP000034166">
    <property type="component" value="Unassembled WGS sequence"/>
</dbReference>
<dbReference type="GO" id="GO:0062193">
    <property type="term" value="F:D-ribose pyranase activity"/>
    <property type="evidence" value="ECO:0007669"/>
    <property type="project" value="UniProtKB-EC"/>
</dbReference>
<keyword evidence="3" id="KW-0963">Cytoplasm</keyword>
<dbReference type="PANTHER" id="PTHR37831:SF1">
    <property type="entry name" value="D-RIBOSE PYRANASE"/>
    <property type="match status" value="1"/>
</dbReference>
<evidence type="ECO:0000313" key="7">
    <source>
        <dbReference type="Proteomes" id="UP000034166"/>
    </source>
</evidence>
<evidence type="ECO:0000313" key="6">
    <source>
        <dbReference type="EMBL" id="KKK40045.1"/>
    </source>
</evidence>
<dbReference type="GO" id="GO:0048029">
    <property type="term" value="F:monosaccharide binding"/>
    <property type="evidence" value="ECO:0007669"/>
    <property type="project" value="InterPro"/>
</dbReference>
<dbReference type="NCBIfam" id="NF008761">
    <property type="entry name" value="PRK11797.1"/>
    <property type="match status" value="1"/>
</dbReference>
<accession>A0A0M2T5E9</accession>
<gene>
    <name evidence="6" type="ORF">WQ57_01935</name>
</gene>
<evidence type="ECO:0000256" key="1">
    <source>
        <dbReference type="ARBA" id="ARBA00000223"/>
    </source>
</evidence>
<dbReference type="EC" id="5.4.99.62" evidence="2"/>
<proteinExistence type="predicted"/>
<dbReference type="SUPFAM" id="SSF102546">
    <property type="entry name" value="RbsD-like"/>
    <property type="match status" value="1"/>
</dbReference>
<name>A0A0M2T5E9_9BACI</name>
<dbReference type="GO" id="GO:0016872">
    <property type="term" value="F:intramolecular lyase activity"/>
    <property type="evidence" value="ECO:0007669"/>
    <property type="project" value="InterPro"/>
</dbReference>
<evidence type="ECO:0000256" key="5">
    <source>
        <dbReference type="ARBA" id="ARBA00023277"/>
    </source>
</evidence>
<dbReference type="RefSeq" id="WP_046521986.1">
    <property type="nucleotide sequence ID" value="NZ_LAYY01000001.1"/>
</dbReference>
<comment type="caution">
    <text evidence="6">The sequence shown here is derived from an EMBL/GenBank/DDBJ whole genome shotgun (WGS) entry which is preliminary data.</text>
</comment>
<dbReference type="Gene3D" id="3.40.1650.10">
    <property type="entry name" value="RbsD-like domain"/>
    <property type="match status" value="1"/>
</dbReference>
<evidence type="ECO:0000256" key="4">
    <source>
        <dbReference type="ARBA" id="ARBA00023235"/>
    </source>
</evidence>
<dbReference type="GO" id="GO:0019303">
    <property type="term" value="P:D-ribose catabolic process"/>
    <property type="evidence" value="ECO:0007669"/>
    <property type="project" value="TreeGrafter"/>
</dbReference>
<evidence type="ECO:0000256" key="2">
    <source>
        <dbReference type="ARBA" id="ARBA00012862"/>
    </source>
</evidence>
<keyword evidence="5" id="KW-0119">Carbohydrate metabolism</keyword>
<evidence type="ECO:0000256" key="3">
    <source>
        <dbReference type="ARBA" id="ARBA00022490"/>
    </source>
</evidence>
<dbReference type="Pfam" id="PF05025">
    <property type="entry name" value="RbsD_FucU"/>
    <property type="match status" value="1"/>
</dbReference>
<protein>
    <recommendedName>
        <fullName evidence="2">D-ribose pyranase</fullName>
        <ecNumber evidence="2">5.4.99.62</ecNumber>
    </recommendedName>
</protein>